<sequence length="82" mass="9382">MTSSVEITALNHLSYKPFTDEFDYYIHYIDGDPFTQRSIERMEKVAKTGNHMGVLIFGEDKALFSYAMHITCLITMKVIGAK</sequence>
<comment type="caution">
    <text evidence="1">The sequence shown here is derived from an EMBL/GenBank/DDBJ whole genome shotgun (WGS) entry which is preliminary data.</text>
</comment>
<keyword evidence="2" id="KW-1185">Reference proteome</keyword>
<dbReference type="Proteomes" id="UP001054821">
    <property type="component" value="Chromosome 8"/>
</dbReference>
<dbReference type="EMBL" id="JAJFAZ020000008">
    <property type="protein sequence ID" value="KAI5312123.1"/>
    <property type="molecule type" value="Genomic_DNA"/>
</dbReference>
<dbReference type="AlphaFoldDB" id="A0AAD4USY7"/>
<proteinExistence type="predicted"/>
<name>A0AAD4USY7_PRUDU</name>
<evidence type="ECO:0000313" key="1">
    <source>
        <dbReference type="EMBL" id="KAI5312123.1"/>
    </source>
</evidence>
<organism evidence="1 2">
    <name type="scientific">Prunus dulcis</name>
    <name type="common">Almond</name>
    <name type="synonym">Amygdalus dulcis</name>
    <dbReference type="NCBI Taxonomy" id="3755"/>
    <lineage>
        <taxon>Eukaryota</taxon>
        <taxon>Viridiplantae</taxon>
        <taxon>Streptophyta</taxon>
        <taxon>Embryophyta</taxon>
        <taxon>Tracheophyta</taxon>
        <taxon>Spermatophyta</taxon>
        <taxon>Magnoliopsida</taxon>
        <taxon>eudicotyledons</taxon>
        <taxon>Gunneridae</taxon>
        <taxon>Pentapetalae</taxon>
        <taxon>rosids</taxon>
        <taxon>fabids</taxon>
        <taxon>Rosales</taxon>
        <taxon>Rosaceae</taxon>
        <taxon>Amygdaloideae</taxon>
        <taxon>Amygdaleae</taxon>
        <taxon>Prunus</taxon>
    </lineage>
</organism>
<accession>A0AAD4USY7</accession>
<gene>
    <name evidence="1" type="ORF">L3X38_041296</name>
</gene>
<protein>
    <submittedName>
        <fullName evidence="1">Uncharacterized protein</fullName>
    </submittedName>
</protein>
<evidence type="ECO:0000313" key="2">
    <source>
        <dbReference type="Proteomes" id="UP001054821"/>
    </source>
</evidence>
<reference evidence="1 2" key="1">
    <citation type="journal article" date="2022" name="G3 (Bethesda)">
        <title>Whole-genome sequence and methylome profiling of the almond [Prunus dulcis (Mill.) D.A. Webb] cultivar 'Nonpareil'.</title>
        <authorList>
            <person name="D'Amico-Willman K.M."/>
            <person name="Ouma W.Z."/>
            <person name="Meulia T."/>
            <person name="Sideli G.M."/>
            <person name="Gradziel T.M."/>
            <person name="Fresnedo-Ramirez J."/>
        </authorList>
    </citation>
    <scope>NUCLEOTIDE SEQUENCE [LARGE SCALE GENOMIC DNA]</scope>
    <source>
        <strain evidence="1">Clone GOH B32 T37-40</strain>
    </source>
</reference>